<evidence type="ECO:0000256" key="1">
    <source>
        <dbReference type="SAM" id="MobiDB-lite"/>
    </source>
</evidence>
<dbReference type="Gene3D" id="3.40.50.300">
    <property type="entry name" value="P-loop containing nucleotide triphosphate hydrolases"/>
    <property type="match status" value="1"/>
</dbReference>
<dbReference type="InterPro" id="IPR003959">
    <property type="entry name" value="ATPase_AAA_core"/>
</dbReference>
<feature type="compositionally biased region" description="Acidic residues" evidence="1">
    <location>
        <begin position="376"/>
        <end position="385"/>
    </location>
</feature>
<protein>
    <recommendedName>
        <fullName evidence="2">ATPase AAA-type core domain-containing protein</fullName>
    </recommendedName>
</protein>
<dbReference type="AlphaFoldDB" id="A0A814JD06"/>
<dbReference type="GO" id="GO:0005524">
    <property type="term" value="F:ATP binding"/>
    <property type="evidence" value="ECO:0007669"/>
    <property type="project" value="InterPro"/>
</dbReference>
<sequence length="489" mass="57080">MSLRRQPSRVTSKPIIPSSSSSSIFINPTIDLFLQQFSQFIRRHITENKSETVLVAGTLDLLLLNISYCISLLKMSLRRQPSRVTSKPIIPSSSSSSIFINPTIDLFLQQFSQFIRRHITENKSETVLVAGPPSCGKTKLLEHIFTKLHTDDPTLHDHVILFRLNGLIHSIESYAVQEISSQYNIHTKLNHDYQCDNVQILLETIANEKQDKKFYFIFILDHFEHFTYQKLNSILYTLFDAVYSDKKSYSILTIAVSNRSDCLELPEKRLKSRFSQIYYILSSPSIDEYTKYILQTYKIKKDIQISNDLFNSLTNIEQKIFAYVRDTNININEDTRPDQYLDGCLTHLEILLLLMTNHVIKRMDEKLQNQITGANDSDDDDDNENDEKTSGILTDTKFTFDQVYHEYSKYVMKNHKYFYDKAVVRKTFLRLIERGFIRRYYGRYAPVDEPLSGEHTMIMTINNDELKQYVELKPLPAEIKRYAKSNTNI</sequence>
<evidence type="ECO:0000259" key="2">
    <source>
        <dbReference type="Pfam" id="PF00004"/>
    </source>
</evidence>
<reference evidence="3" key="1">
    <citation type="submission" date="2021-02" db="EMBL/GenBank/DDBJ databases">
        <authorList>
            <person name="Nowell W R."/>
        </authorList>
    </citation>
    <scope>NUCLEOTIDE SEQUENCE</scope>
</reference>
<dbReference type="GO" id="GO:0006270">
    <property type="term" value="P:DNA replication initiation"/>
    <property type="evidence" value="ECO:0007669"/>
    <property type="project" value="TreeGrafter"/>
</dbReference>
<feature type="region of interest" description="Disordered" evidence="1">
    <location>
        <begin position="371"/>
        <end position="390"/>
    </location>
</feature>
<accession>A0A814JD06</accession>
<dbReference type="SUPFAM" id="SSF52540">
    <property type="entry name" value="P-loop containing nucleoside triphosphate hydrolases"/>
    <property type="match status" value="1"/>
</dbReference>
<dbReference type="Pfam" id="PF00004">
    <property type="entry name" value="AAA"/>
    <property type="match status" value="1"/>
</dbReference>
<dbReference type="PANTHER" id="PTHR12087">
    <property type="entry name" value="ORIGIN RECOGNITION COMPLEX SUBUNIT 4"/>
    <property type="match status" value="1"/>
</dbReference>
<evidence type="ECO:0000313" key="4">
    <source>
        <dbReference type="Proteomes" id="UP000663845"/>
    </source>
</evidence>
<proteinExistence type="predicted"/>
<name>A0A814JD06_9BILA</name>
<organism evidence="3 4">
    <name type="scientific">Adineta steineri</name>
    <dbReference type="NCBI Taxonomy" id="433720"/>
    <lineage>
        <taxon>Eukaryota</taxon>
        <taxon>Metazoa</taxon>
        <taxon>Spiralia</taxon>
        <taxon>Gnathifera</taxon>
        <taxon>Rotifera</taxon>
        <taxon>Eurotatoria</taxon>
        <taxon>Bdelloidea</taxon>
        <taxon>Adinetida</taxon>
        <taxon>Adinetidae</taxon>
        <taxon>Adineta</taxon>
    </lineage>
</organism>
<dbReference type="GO" id="GO:0003688">
    <property type="term" value="F:DNA replication origin binding"/>
    <property type="evidence" value="ECO:0007669"/>
    <property type="project" value="TreeGrafter"/>
</dbReference>
<gene>
    <name evidence="3" type="ORF">JYZ213_LOCUS17860</name>
</gene>
<feature type="domain" description="ATPase AAA-type core" evidence="2">
    <location>
        <begin position="127"/>
        <end position="279"/>
    </location>
</feature>
<dbReference type="Proteomes" id="UP000663845">
    <property type="component" value="Unassembled WGS sequence"/>
</dbReference>
<evidence type="ECO:0000313" key="3">
    <source>
        <dbReference type="EMBL" id="CAF1035808.1"/>
    </source>
</evidence>
<dbReference type="EMBL" id="CAJNOG010000170">
    <property type="protein sequence ID" value="CAF1035808.1"/>
    <property type="molecule type" value="Genomic_DNA"/>
</dbReference>
<dbReference type="GO" id="GO:0005664">
    <property type="term" value="C:nuclear origin of replication recognition complex"/>
    <property type="evidence" value="ECO:0007669"/>
    <property type="project" value="TreeGrafter"/>
</dbReference>
<dbReference type="InterPro" id="IPR016527">
    <property type="entry name" value="ORC4"/>
</dbReference>
<dbReference type="InterPro" id="IPR027417">
    <property type="entry name" value="P-loop_NTPase"/>
</dbReference>
<dbReference type="PANTHER" id="PTHR12087:SF0">
    <property type="entry name" value="ORIGIN RECOGNITION COMPLEX SUBUNIT 4"/>
    <property type="match status" value="1"/>
</dbReference>
<comment type="caution">
    <text evidence="3">The sequence shown here is derived from an EMBL/GenBank/DDBJ whole genome shotgun (WGS) entry which is preliminary data.</text>
</comment>
<dbReference type="GO" id="GO:0016887">
    <property type="term" value="F:ATP hydrolysis activity"/>
    <property type="evidence" value="ECO:0007669"/>
    <property type="project" value="InterPro"/>
</dbReference>